<keyword evidence="12" id="KW-0966">Cell projection</keyword>
<keyword evidence="7" id="KW-0564">Palmitate</keyword>
<dbReference type="GO" id="GO:0009279">
    <property type="term" value="C:cell outer membrane"/>
    <property type="evidence" value="ECO:0007669"/>
    <property type="project" value="UniProtKB-SubCell"/>
</dbReference>
<keyword evidence="6 11" id="KW-0472">Membrane</keyword>
<dbReference type="AlphaFoldDB" id="A0AA37T3M3"/>
<gene>
    <name evidence="11 12" type="primary">flgH</name>
    <name evidence="12" type="ORF">GCM10007877_18000</name>
</gene>
<evidence type="ECO:0000256" key="2">
    <source>
        <dbReference type="ARBA" id="ARBA00004635"/>
    </source>
</evidence>
<protein>
    <recommendedName>
        <fullName evidence="11">Flagellar L-ring protein</fullName>
    </recommendedName>
    <alternativeName>
        <fullName evidence="11">Basal body L-ring protein</fullName>
    </alternativeName>
</protein>
<dbReference type="PROSITE" id="PS51257">
    <property type="entry name" value="PROKAR_LIPOPROTEIN"/>
    <property type="match status" value="1"/>
</dbReference>
<comment type="caution">
    <text evidence="12">The sequence shown here is derived from an EMBL/GenBank/DDBJ whole genome shotgun (WGS) entry which is preliminary data.</text>
</comment>
<keyword evidence="13" id="KW-1185">Reference proteome</keyword>
<evidence type="ECO:0000313" key="13">
    <source>
        <dbReference type="Proteomes" id="UP001156870"/>
    </source>
</evidence>
<keyword evidence="10 11" id="KW-0449">Lipoprotein</keyword>
<dbReference type="GO" id="GO:0003774">
    <property type="term" value="F:cytoskeletal motor activity"/>
    <property type="evidence" value="ECO:0007669"/>
    <property type="project" value="InterPro"/>
</dbReference>
<dbReference type="EMBL" id="BSPD01000039">
    <property type="protein sequence ID" value="GLS26085.1"/>
    <property type="molecule type" value="Genomic_DNA"/>
</dbReference>
<keyword evidence="12" id="KW-0969">Cilium</keyword>
<dbReference type="PANTHER" id="PTHR34933">
    <property type="entry name" value="FLAGELLAR L-RING PROTEIN"/>
    <property type="match status" value="1"/>
</dbReference>
<comment type="subcellular location">
    <subcellularLocation>
        <location evidence="11">Cell outer membrane</location>
        <topology evidence="11">Lipid-anchor</topology>
    </subcellularLocation>
    <subcellularLocation>
        <location evidence="11">Bacterial flagellum basal body</location>
    </subcellularLocation>
    <subcellularLocation>
        <location evidence="2">Membrane</location>
        <topology evidence="2">Lipid-anchor</topology>
    </subcellularLocation>
</comment>
<evidence type="ECO:0000256" key="11">
    <source>
        <dbReference type="HAMAP-Rule" id="MF_00415"/>
    </source>
</evidence>
<dbReference type="HAMAP" id="MF_00415">
    <property type="entry name" value="FlgH"/>
    <property type="match status" value="1"/>
</dbReference>
<evidence type="ECO:0000313" key="12">
    <source>
        <dbReference type="EMBL" id="GLS26085.1"/>
    </source>
</evidence>
<dbReference type="GO" id="GO:0071973">
    <property type="term" value="P:bacterial-type flagellum-dependent cell motility"/>
    <property type="evidence" value="ECO:0007669"/>
    <property type="project" value="InterPro"/>
</dbReference>
<dbReference type="InterPro" id="IPR000527">
    <property type="entry name" value="Flag_Lring"/>
</dbReference>
<keyword evidence="9 11" id="KW-0998">Cell outer membrane</keyword>
<dbReference type="Proteomes" id="UP001156870">
    <property type="component" value="Unassembled WGS sequence"/>
</dbReference>
<organism evidence="12 13">
    <name type="scientific">Marinibactrum halimedae</name>
    <dbReference type="NCBI Taxonomy" id="1444977"/>
    <lineage>
        <taxon>Bacteria</taxon>
        <taxon>Pseudomonadati</taxon>
        <taxon>Pseudomonadota</taxon>
        <taxon>Gammaproteobacteria</taxon>
        <taxon>Cellvibrionales</taxon>
        <taxon>Cellvibrionaceae</taxon>
        <taxon>Marinibactrum</taxon>
    </lineage>
</organism>
<evidence type="ECO:0000256" key="9">
    <source>
        <dbReference type="ARBA" id="ARBA00023237"/>
    </source>
</evidence>
<dbReference type="RefSeq" id="WP_232592985.1">
    <property type="nucleotide sequence ID" value="NZ_BSPD01000039.1"/>
</dbReference>
<evidence type="ECO:0000256" key="6">
    <source>
        <dbReference type="ARBA" id="ARBA00023136"/>
    </source>
</evidence>
<evidence type="ECO:0000256" key="5">
    <source>
        <dbReference type="ARBA" id="ARBA00022729"/>
    </source>
</evidence>
<keyword evidence="5 11" id="KW-0732">Signal</keyword>
<evidence type="ECO:0000256" key="1">
    <source>
        <dbReference type="ARBA" id="ARBA00002591"/>
    </source>
</evidence>
<dbReference type="PANTHER" id="PTHR34933:SF1">
    <property type="entry name" value="FLAGELLAR L-RING PROTEIN"/>
    <property type="match status" value="1"/>
</dbReference>
<keyword evidence="12" id="KW-0282">Flagellum</keyword>
<keyword evidence="8 11" id="KW-0975">Bacterial flagellum</keyword>
<comment type="function">
    <text evidence="1 11">Assembles around the rod to form the L-ring and probably protects the motor/basal body from shearing forces during rotation.</text>
</comment>
<dbReference type="PRINTS" id="PR01008">
    <property type="entry name" value="FLGLRINGFLGH"/>
</dbReference>
<dbReference type="NCBIfam" id="NF001304">
    <property type="entry name" value="PRK00249.1-4"/>
    <property type="match status" value="1"/>
</dbReference>
<evidence type="ECO:0000256" key="8">
    <source>
        <dbReference type="ARBA" id="ARBA00023143"/>
    </source>
</evidence>
<comment type="similarity">
    <text evidence="3 11">Belongs to the FlgH family.</text>
</comment>
<sequence length="233" mass="25313">MWLSKLHYDVGRHAFLWSCLWLVGCASQPIPRPGEDPFYAPIMAPSGMPLPTANGSLFSANTSMMLYGDARARRVGDVITVLLQERTVSTKSSQVSVVKDSEVQLNEAPILGTGLSASNLSLLTDINANRDFSGEADADQSNSLQGEISVTVADVLQNGNLIVRGEKWITLNRGDEFIRISGIVRPEDVSTTNTVVSTRIANAKISYSGTGELADSQEMGWLSKFFNSPVWPF</sequence>
<evidence type="ECO:0000256" key="4">
    <source>
        <dbReference type="ARBA" id="ARBA00011439"/>
    </source>
</evidence>
<reference evidence="12 13" key="1">
    <citation type="journal article" date="2014" name="Int. J. Syst. Evol. Microbiol.">
        <title>Complete genome sequence of Corynebacterium casei LMG S-19264T (=DSM 44701T), isolated from a smear-ripened cheese.</title>
        <authorList>
            <consortium name="US DOE Joint Genome Institute (JGI-PGF)"/>
            <person name="Walter F."/>
            <person name="Albersmeier A."/>
            <person name="Kalinowski J."/>
            <person name="Ruckert C."/>
        </authorList>
    </citation>
    <scope>NUCLEOTIDE SEQUENCE [LARGE SCALE GENOMIC DNA]</scope>
    <source>
        <strain evidence="12 13">NBRC 110095</strain>
    </source>
</reference>
<dbReference type="GO" id="GO:0009427">
    <property type="term" value="C:bacterial-type flagellum basal body, distal rod, L ring"/>
    <property type="evidence" value="ECO:0007669"/>
    <property type="project" value="InterPro"/>
</dbReference>
<evidence type="ECO:0000256" key="10">
    <source>
        <dbReference type="ARBA" id="ARBA00023288"/>
    </source>
</evidence>
<dbReference type="Pfam" id="PF02107">
    <property type="entry name" value="FlgH"/>
    <property type="match status" value="1"/>
</dbReference>
<proteinExistence type="inferred from homology"/>
<evidence type="ECO:0000256" key="7">
    <source>
        <dbReference type="ARBA" id="ARBA00023139"/>
    </source>
</evidence>
<comment type="subunit">
    <text evidence="4 11">The basal body constitutes a major portion of the flagellar organelle and consists of four rings (L,P,S, and M) mounted on a central rod.</text>
</comment>
<accession>A0AA37T3M3</accession>
<name>A0AA37T3M3_9GAMM</name>
<evidence type="ECO:0000256" key="3">
    <source>
        <dbReference type="ARBA" id="ARBA00006929"/>
    </source>
</evidence>